<dbReference type="GO" id="GO:0008236">
    <property type="term" value="F:serine-type peptidase activity"/>
    <property type="evidence" value="ECO:0007669"/>
    <property type="project" value="UniProtKB-KW"/>
</dbReference>
<dbReference type="PANTHER" id="PTHR24252">
    <property type="entry name" value="ACROSIN-RELATED"/>
    <property type="match status" value="1"/>
</dbReference>
<accession>A0ABD2FWA7</accession>
<dbReference type="InterPro" id="IPR043504">
    <property type="entry name" value="Peptidase_S1_PA_chymotrypsin"/>
</dbReference>
<dbReference type="InterPro" id="IPR018114">
    <property type="entry name" value="TRYPSIN_HIS"/>
</dbReference>
<keyword evidence="5" id="KW-1015">Disulfide bond</keyword>
<organism evidence="8 9">
    <name type="scientific">Pagothenia borchgrevinki</name>
    <name type="common">Bald rockcod</name>
    <name type="synonym">Trematomus borchgrevinki</name>
    <dbReference type="NCBI Taxonomy" id="8213"/>
    <lineage>
        <taxon>Eukaryota</taxon>
        <taxon>Metazoa</taxon>
        <taxon>Chordata</taxon>
        <taxon>Craniata</taxon>
        <taxon>Vertebrata</taxon>
        <taxon>Euteleostomi</taxon>
        <taxon>Actinopterygii</taxon>
        <taxon>Neopterygii</taxon>
        <taxon>Teleostei</taxon>
        <taxon>Neoteleostei</taxon>
        <taxon>Acanthomorphata</taxon>
        <taxon>Eupercaria</taxon>
        <taxon>Perciformes</taxon>
        <taxon>Notothenioidei</taxon>
        <taxon>Nototheniidae</taxon>
        <taxon>Pagothenia</taxon>
    </lineage>
</organism>
<reference evidence="8 9" key="1">
    <citation type="journal article" date="2022" name="G3 (Bethesda)">
        <title>Evaluating Illumina-, Nanopore-, and PacBio-based genome assembly strategies with the bald notothen, Trematomus borchgrevinki.</title>
        <authorList>
            <person name="Rayamajhi N."/>
            <person name="Cheng C.C."/>
            <person name="Catchen J.M."/>
        </authorList>
    </citation>
    <scope>NUCLEOTIDE SEQUENCE [LARGE SCALE GENOMIC DNA]</scope>
    <source>
        <strain evidence="8">AGRC-2024</strain>
    </source>
</reference>
<evidence type="ECO:0000256" key="2">
    <source>
        <dbReference type="ARBA" id="ARBA00022729"/>
    </source>
</evidence>
<evidence type="ECO:0000256" key="3">
    <source>
        <dbReference type="ARBA" id="ARBA00022801"/>
    </source>
</evidence>
<dbReference type="Pfam" id="PF00089">
    <property type="entry name" value="Trypsin"/>
    <property type="match status" value="1"/>
</dbReference>
<comment type="caution">
    <text evidence="8">The sequence shown here is derived from an EMBL/GenBank/DDBJ whole genome shotgun (WGS) entry which is preliminary data.</text>
</comment>
<evidence type="ECO:0000313" key="8">
    <source>
        <dbReference type="EMBL" id="KAL3046092.1"/>
    </source>
</evidence>
<feature type="signal peptide" evidence="6">
    <location>
        <begin position="1"/>
        <end position="23"/>
    </location>
</feature>
<keyword evidence="3" id="KW-0378">Hydrolase</keyword>
<dbReference type="PROSITE" id="PS50240">
    <property type="entry name" value="TRYPSIN_DOM"/>
    <property type="match status" value="1"/>
</dbReference>
<sequence length="351" mass="37766">MALYQFLCGSAVMIILLSNGCHSQQQPACGLAPNKPRIVGGQNAAAGSWPWVASIQAYGRHQCGGSLISDMWVLTAAHCVIYLPNNNMTVVLGLDSMSGPNLNNVSKAIDKIIVHPSFNILNYYYWYNNNDMALLKLSSPVNFTDYIQPVCLASENSTFYTGVSSWVVGFGDISSGGPYANTLQVSVVGNNECKCSNQYHHYIGDNTICAGFRAGGNVSCQGDSGGPMMIKKGSVWVQSGVVSYGTGCAAPNVPEVYTRVSQYEDWITNHTGSSKPGFVDYMSQGVDSDLDFVCPTAYPTTQHPYATTHYPYPPTQHPHTTDDDSLFGSGERVISSLGLLLMSLYALVGGI</sequence>
<evidence type="ECO:0000256" key="1">
    <source>
        <dbReference type="ARBA" id="ARBA00022670"/>
    </source>
</evidence>
<dbReference type="EMBL" id="JBIYXZ010002085">
    <property type="protein sequence ID" value="KAL3046092.1"/>
    <property type="molecule type" value="Genomic_DNA"/>
</dbReference>
<dbReference type="FunFam" id="2.40.10.10:FF:000024">
    <property type="entry name" value="Serine protease 53"/>
    <property type="match status" value="1"/>
</dbReference>
<keyword evidence="9" id="KW-1185">Reference proteome</keyword>
<protein>
    <recommendedName>
        <fullName evidence="7">Peptidase S1 domain-containing protein</fullName>
    </recommendedName>
</protein>
<dbReference type="PANTHER" id="PTHR24252:SF7">
    <property type="entry name" value="HYALIN"/>
    <property type="match status" value="1"/>
</dbReference>
<feature type="domain" description="Peptidase S1" evidence="7">
    <location>
        <begin position="38"/>
        <end position="272"/>
    </location>
</feature>
<keyword evidence="2 6" id="KW-0732">Signal</keyword>
<dbReference type="SMART" id="SM00020">
    <property type="entry name" value="Tryp_SPc"/>
    <property type="match status" value="1"/>
</dbReference>
<evidence type="ECO:0000256" key="6">
    <source>
        <dbReference type="SAM" id="SignalP"/>
    </source>
</evidence>
<keyword evidence="1" id="KW-0645">Protease</keyword>
<name>A0ABD2FWA7_PAGBO</name>
<dbReference type="InterPro" id="IPR001314">
    <property type="entry name" value="Peptidase_S1A"/>
</dbReference>
<dbReference type="InterPro" id="IPR001254">
    <property type="entry name" value="Trypsin_dom"/>
</dbReference>
<proteinExistence type="predicted"/>
<evidence type="ECO:0000313" key="9">
    <source>
        <dbReference type="Proteomes" id="UP001619887"/>
    </source>
</evidence>
<evidence type="ECO:0000256" key="4">
    <source>
        <dbReference type="ARBA" id="ARBA00022825"/>
    </source>
</evidence>
<feature type="chain" id="PRO_5044779089" description="Peptidase S1 domain-containing protein" evidence="6">
    <location>
        <begin position="24"/>
        <end position="351"/>
    </location>
</feature>
<gene>
    <name evidence="8" type="ORF">OYC64_004160</name>
</gene>
<evidence type="ECO:0000259" key="7">
    <source>
        <dbReference type="PROSITE" id="PS50240"/>
    </source>
</evidence>
<dbReference type="PROSITE" id="PS00134">
    <property type="entry name" value="TRYPSIN_HIS"/>
    <property type="match status" value="1"/>
</dbReference>
<dbReference type="PRINTS" id="PR00722">
    <property type="entry name" value="CHYMOTRYPSIN"/>
</dbReference>
<keyword evidence="4" id="KW-0720">Serine protease</keyword>
<dbReference type="GO" id="GO:0006508">
    <property type="term" value="P:proteolysis"/>
    <property type="evidence" value="ECO:0007669"/>
    <property type="project" value="UniProtKB-KW"/>
</dbReference>
<dbReference type="InterPro" id="IPR009003">
    <property type="entry name" value="Peptidase_S1_PA"/>
</dbReference>
<dbReference type="Gene3D" id="2.40.10.10">
    <property type="entry name" value="Trypsin-like serine proteases"/>
    <property type="match status" value="1"/>
</dbReference>
<dbReference type="SUPFAM" id="SSF50494">
    <property type="entry name" value="Trypsin-like serine proteases"/>
    <property type="match status" value="1"/>
</dbReference>
<dbReference type="Proteomes" id="UP001619887">
    <property type="component" value="Unassembled WGS sequence"/>
</dbReference>
<dbReference type="CDD" id="cd00190">
    <property type="entry name" value="Tryp_SPc"/>
    <property type="match status" value="1"/>
</dbReference>
<reference evidence="8 9" key="2">
    <citation type="journal article" date="2024" name="G3 (Bethesda)">
        <title>The genome of the cryopelagic Antarctic bald notothen, Trematomus borchgrevinki.</title>
        <authorList>
            <person name="Rayamajhi N."/>
            <person name="Rivera-Colon A.G."/>
            <person name="Minhas B.F."/>
            <person name="Cheng C.C."/>
            <person name="Catchen J.M."/>
        </authorList>
    </citation>
    <scope>NUCLEOTIDE SEQUENCE [LARGE SCALE GENOMIC DNA]</scope>
    <source>
        <strain evidence="8">AGRC-2024</strain>
    </source>
</reference>
<dbReference type="AlphaFoldDB" id="A0ABD2FWA7"/>
<evidence type="ECO:0000256" key="5">
    <source>
        <dbReference type="ARBA" id="ARBA00023157"/>
    </source>
</evidence>